<reference evidence="2 3" key="1">
    <citation type="submission" date="2015-04" db="EMBL/GenBank/DDBJ databases">
        <authorList>
            <person name="Syromyatnikov M.Y."/>
            <person name="Popov V.N."/>
        </authorList>
    </citation>
    <scope>NUCLEOTIDE SEQUENCE [LARGE SCALE GENOMIC DNA]</scope>
</reference>
<gene>
    <name evidence="2" type="ORF">CLUMA_CG017600</name>
</gene>
<evidence type="ECO:0000259" key="1">
    <source>
        <dbReference type="Pfam" id="PF00646"/>
    </source>
</evidence>
<dbReference type="AlphaFoldDB" id="A0A1J1IWD4"/>
<feature type="domain" description="F-box" evidence="1">
    <location>
        <begin position="55"/>
        <end position="85"/>
    </location>
</feature>
<protein>
    <submittedName>
        <fullName evidence="2">CLUMA_CG017600, isoform A</fullName>
    </submittedName>
</protein>
<dbReference type="Pfam" id="PF00646">
    <property type="entry name" value="F-box"/>
    <property type="match status" value="1"/>
</dbReference>
<dbReference type="Proteomes" id="UP000183832">
    <property type="component" value="Unassembled WGS sequence"/>
</dbReference>
<sequence length="103" mass="11645">MDCSKDRNNNKFLLAESKCWEQKNCLTCTDKTAAFLTSLNSPSTPIDRCYSSSVLHCKIAKKLNPKDFCNVSILSSSWKSLKGSSHKTIKNYSENFTFSFMVT</sequence>
<organism evidence="2 3">
    <name type="scientific">Clunio marinus</name>
    <dbReference type="NCBI Taxonomy" id="568069"/>
    <lineage>
        <taxon>Eukaryota</taxon>
        <taxon>Metazoa</taxon>
        <taxon>Ecdysozoa</taxon>
        <taxon>Arthropoda</taxon>
        <taxon>Hexapoda</taxon>
        <taxon>Insecta</taxon>
        <taxon>Pterygota</taxon>
        <taxon>Neoptera</taxon>
        <taxon>Endopterygota</taxon>
        <taxon>Diptera</taxon>
        <taxon>Nematocera</taxon>
        <taxon>Chironomoidea</taxon>
        <taxon>Chironomidae</taxon>
        <taxon>Clunio</taxon>
    </lineage>
</organism>
<accession>A0A1J1IWD4</accession>
<dbReference type="EMBL" id="CVRI01000063">
    <property type="protein sequence ID" value="CRL04525.1"/>
    <property type="molecule type" value="Genomic_DNA"/>
</dbReference>
<name>A0A1J1IWD4_9DIPT</name>
<evidence type="ECO:0000313" key="2">
    <source>
        <dbReference type="EMBL" id="CRL04525.1"/>
    </source>
</evidence>
<proteinExistence type="predicted"/>
<evidence type="ECO:0000313" key="3">
    <source>
        <dbReference type="Proteomes" id="UP000183832"/>
    </source>
</evidence>
<keyword evidence="3" id="KW-1185">Reference proteome</keyword>
<dbReference type="InterPro" id="IPR001810">
    <property type="entry name" value="F-box_dom"/>
</dbReference>